<dbReference type="Gene3D" id="3.30.40.10">
    <property type="entry name" value="Zinc/RING finger domain, C3HC4 (zinc finger)"/>
    <property type="match status" value="1"/>
</dbReference>
<dbReference type="CDD" id="cd16857">
    <property type="entry name" value="ING_ING1_2"/>
    <property type="match status" value="1"/>
</dbReference>
<evidence type="ECO:0000313" key="11">
    <source>
        <dbReference type="Proteomes" id="UP001652625"/>
    </source>
</evidence>
<keyword evidence="8" id="KW-0156">Chromatin regulator</keyword>
<evidence type="ECO:0000256" key="3">
    <source>
        <dbReference type="ARBA" id="ARBA00022723"/>
    </source>
</evidence>
<dbReference type="InterPro" id="IPR019787">
    <property type="entry name" value="Znf_PHD-finger"/>
</dbReference>
<dbReference type="Proteomes" id="UP001652625">
    <property type="component" value="Chromosome 12"/>
</dbReference>
<evidence type="ECO:0000256" key="1">
    <source>
        <dbReference type="ARBA" id="ARBA00004123"/>
    </source>
</evidence>
<evidence type="ECO:0000313" key="13">
    <source>
        <dbReference type="RefSeq" id="XP_065669798.1"/>
    </source>
</evidence>
<dbReference type="SMART" id="SM00249">
    <property type="entry name" value="PHD"/>
    <property type="match status" value="1"/>
</dbReference>
<dbReference type="InterPro" id="IPR001965">
    <property type="entry name" value="Znf_PHD"/>
</dbReference>
<dbReference type="RefSeq" id="XP_065669798.1">
    <property type="nucleotide sequence ID" value="XM_065813726.1"/>
</dbReference>
<dbReference type="SMART" id="SM01408">
    <property type="entry name" value="ING"/>
    <property type="match status" value="1"/>
</dbReference>
<keyword evidence="11" id="KW-1185">Reference proteome</keyword>
<dbReference type="PANTHER" id="PTHR10333:SF89">
    <property type="entry name" value="INHIBITOR OF GROWTH PROTEIN"/>
    <property type="match status" value="1"/>
</dbReference>
<comment type="subcellular location">
    <subcellularLocation>
        <location evidence="1 8">Nucleus</location>
    </subcellularLocation>
</comment>
<feature type="compositionally biased region" description="Basic residues" evidence="9">
    <location>
        <begin position="217"/>
        <end position="233"/>
    </location>
</feature>
<keyword evidence="5 8" id="KW-0862">Zinc</keyword>
<feature type="region of interest" description="Disordered" evidence="9">
    <location>
        <begin position="139"/>
        <end position="161"/>
    </location>
</feature>
<protein>
    <recommendedName>
        <fullName evidence="8">Inhibitor of growth protein</fullName>
    </recommendedName>
</protein>
<keyword evidence="3 8" id="KW-0479">Metal-binding</keyword>
<keyword evidence="4 7" id="KW-0863">Zinc-finger</keyword>
<sequence length="302" mass="35668">MMQQPHSPTMAPNLEFIESYMDCLESLPLEIQRLVTQIREYDVLYRKNIEQISRFSNMYQNEDYHLKRQSILTKLQKCLLKSQQYADEKLQLISQMVDLTELRNQQVLRDAEAVNVEQKDENFLKTKVEKQKVTLPENSIKSYLAKRPRRGKTNEKNNDREKIVQILKEELEEEETEEVEEEDSRLRSSNNKKKDKLVHCKVKEEDKKIEKKNPIKITKKSSKLSKNKKKKKEKEHSSEDMVVDPDEPTYCLCNSISYGDMIGCDNDDCPIEWFHFGCVNLTHKPKGKWFCPSCVTERKGKK</sequence>
<accession>A0ABM4D671</accession>
<evidence type="ECO:0000313" key="12">
    <source>
        <dbReference type="RefSeq" id="XP_065669797.1"/>
    </source>
</evidence>
<dbReference type="InterPro" id="IPR042020">
    <property type="entry name" value="ING3_PHD"/>
</dbReference>
<dbReference type="PROSITE" id="PS01359">
    <property type="entry name" value="ZF_PHD_1"/>
    <property type="match status" value="1"/>
</dbReference>
<keyword evidence="6 8" id="KW-0539">Nucleus</keyword>
<evidence type="ECO:0000256" key="2">
    <source>
        <dbReference type="ARBA" id="ARBA00010210"/>
    </source>
</evidence>
<comment type="function">
    <text evidence="8">Component of an histone acetyltransferase complex.</text>
</comment>
<dbReference type="PANTHER" id="PTHR10333">
    <property type="entry name" value="INHIBITOR OF GROWTH PROTEIN"/>
    <property type="match status" value="1"/>
</dbReference>
<dbReference type="Pfam" id="PF12998">
    <property type="entry name" value="ING"/>
    <property type="match status" value="1"/>
</dbReference>
<dbReference type="InterPro" id="IPR019786">
    <property type="entry name" value="Zinc_finger_PHD-type_CS"/>
</dbReference>
<evidence type="ECO:0000256" key="8">
    <source>
        <dbReference type="RuleBase" id="RU361213"/>
    </source>
</evidence>
<reference evidence="12 13" key="1">
    <citation type="submission" date="2025-05" db="UniProtKB">
        <authorList>
            <consortium name="RefSeq"/>
        </authorList>
    </citation>
    <scope>IDENTIFICATION</scope>
</reference>
<evidence type="ECO:0000256" key="7">
    <source>
        <dbReference type="PROSITE-ProRule" id="PRU00146"/>
    </source>
</evidence>
<dbReference type="Gene3D" id="6.10.140.1740">
    <property type="match status" value="1"/>
</dbReference>
<feature type="region of interest" description="Disordered" evidence="9">
    <location>
        <begin position="211"/>
        <end position="241"/>
    </location>
</feature>
<comment type="similarity">
    <text evidence="2 8">Belongs to the ING family.</text>
</comment>
<organism evidence="11 12">
    <name type="scientific">Hydra vulgaris</name>
    <name type="common">Hydra</name>
    <name type="synonym">Hydra attenuata</name>
    <dbReference type="NCBI Taxonomy" id="6087"/>
    <lineage>
        <taxon>Eukaryota</taxon>
        <taxon>Metazoa</taxon>
        <taxon>Cnidaria</taxon>
        <taxon>Hydrozoa</taxon>
        <taxon>Hydroidolina</taxon>
        <taxon>Anthoathecata</taxon>
        <taxon>Aplanulata</taxon>
        <taxon>Hydridae</taxon>
        <taxon>Hydra</taxon>
    </lineage>
</organism>
<evidence type="ECO:0000259" key="10">
    <source>
        <dbReference type="PROSITE" id="PS50016"/>
    </source>
</evidence>
<name>A0ABM4D671_HYDVU</name>
<evidence type="ECO:0000256" key="5">
    <source>
        <dbReference type="ARBA" id="ARBA00022833"/>
    </source>
</evidence>
<dbReference type="CDD" id="cd15585">
    <property type="entry name" value="PHD_ING3"/>
    <property type="match status" value="1"/>
</dbReference>
<dbReference type="InterPro" id="IPR028651">
    <property type="entry name" value="ING_fam"/>
</dbReference>
<dbReference type="InterPro" id="IPR024610">
    <property type="entry name" value="ING_N_histone-binding"/>
</dbReference>
<evidence type="ECO:0000256" key="4">
    <source>
        <dbReference type="ARBA" id="ARBA00022771"/>
    </source>
</evidence>
<dbReference type="InterPro" id="IPR011011">
    <property type="entry name" value="Znf_FYVE_PHD"/>
</dbReference>
<gene>
    <name evidence="12 13" type="primary">LOC100202933</name>
</gene>
<proteinExistence type="inferred from homology"/>
<dbReference type="SUPFAM" id="SSF57903">
    <property type="entry name" value="FYVE/PHD zinc finger"/>
    <property type="match status" value="1"/>
</dbReference>
<comment type="subunit">
    <text evidence="8">Component of an histone acetyltransferase complex. Interacts with H3K4me3 and to a lesser extent with H3K4me2.</text>
</comment>
<dbReference type="RefSeq" id="XP_065669797.1">
    <property type="nucleotide sequence ID" value="XM_065813725.1"/>
</dbReference>
<dbReference type="InterPro" id="IPR013083">
    <property type="entry name" value="Znf_RING/FYVE/PHD"/>
</dbReference>
<evidence type="ECO:0000256" key="6">
    <source>
        <dbReference type="ARBA" id="ARBA00023242"/>
    </source>
</evidence>
<evidence type="ECO:0000256" key="9">
    <source>
        <dbReference type="SAM" id="MobiDB-lite"/>
    </source>
</evidence>
<feature type="compositionally biased region" description="Basic and acidic residues" evidence="9">
    <location>
        <begin position="152"/>
        <end position="161"/>
    </location>
</feature>
<dbReference type="PROSITE" id="PS50016">
    <property type="entry name" value="ZF_PHD_2"/>
    <property type="match status" value="1"/>
</dbReference>
<dbReference type="GeneID" id="100202933"/>
<comment type="domain">
    <text evidence="8">The PHD-type zinc finger mediates the binding to H3K4me3.</text>
</comment>
<feature type="domain" description="PHD-type" evidence="10">
    <location>
        <begin position="248"/>
        <end position="297"/>
    </location>
</feature>